<dbReference type="EMBL" id="JAHXZJ010000001">
    <property type="protein sequence ID" value="KAH0566607.1"/>
    <property type="molecule type" value="Genomic_DNA"/>
</dbReference>
<protein>
    <submittedName>
        <fullName evidence="1">Uncharacterized protein</fullName>
    </submittedName>
</protein>
<evidence type="ECO:0000313" key="2">
    <source>
        <dbReference type="Proteomes" id="UP000826195"/>
    </source>
</evidence>
<name>A0AAV7J615_COTGL</name>
<sequence length="66" mass="7824">MNARRKKKGWIVETIDNRASWWMWIILTVPVPPAELNVNILDLVFMSVFYSEVFGYLSPSAYWPLY</sequence>
<dbReference type="Proteomes" id="UP000826195">
    <property type="component" value="Unassembled WGS sequence"/>
</dbReference>
<accession>A0AAV7J615</accession>
<gene>
    <name evidence="1" type="ORF">KQX54_002402</name>
</gene>
<keyword evidence="2" id="KW-1185">Reference proteome</keyword>
<proteinExistence type="predicted"/>
<comment type="caution">
    <text evidence="1">The sequence shown here is derived from an EMBL/GenBank/DDBJ whole genome shotgun (WGS) entry which is preliminary data.</text>
</comment>
<evidence type="ECO:0000313" key="1">
    <source>
        <dbReference type="EMBL" id="KAH0566607.1"/>
    </source>
</evidence>
<reference evidence="1 2" key="1">
    <citation type="journal article" date="2021" name="J. Hered.">
        <title>A chromosome-level genome assembly of the parasitoid wasp, Cotesia glomerata (Hymenoptera: Braconidae).</title>
        <authorList>
            <person name="Pinto B.J."/>
            <person name="Weis J.J."/>
            <person name="Gamble T."/>
            <person name="Ode P.J."/>
            <person name="Paul R."/>
            <person name="Zaspel J.M."/>
        </authorList>
    </citation>
    <scope>NUCLEOTIDE SEQUENCE [LARGE SCALE GENOMIC DNA]</scope>
    <source>
        <strain evidence="1">CgM1</strain>
    </source>
</reference>
<organism evidence="1 2">
    <name type="scientific">Cotesia glomerata</name>
    <name type="common">Lepidopteran parasitic wasp</name>
    <name type="synonym">Apanteles glomeratus</name>
    <dbReference type="NCBI Taxonomy" id="32391"/>
    <lineage>
        <taxon>Eukaryota</taxon>
        <taxon>Metazoa</taxon>
        <taxon>Ecdysozoa</taxon>
        <taxon>Arthropoda</taxon>
        <taxon>Hexapoda</taxon>
        <taxon>Insecta</taxon>
        <taxon>Pterygota</taxon>
        <taxon>Neoptera</taxon>
        <taxon>Endopterygota</taxon>
        <taxon>Hymenoptera</taxon>
        <taxon>Apocrita</taxon>
        <taxon>Ichneumonoidea</taxon>
        <taxon>Braconidae</taxon>
        <taxon>Microgastrinae</taxon>
        <taxon>Cotesia</taxon>
    </lineage>
</organism>
<dbReference type="AlphaFoldDB" id="A0AAV7J615"/>